<feature type="transmembrane region" description="Helical" evidence="1">
    <location>
        <begin position="26"/>
        <end position="42"/>
    </location>
</feature>
<comment type="caution">
    <text evidence="2">The sequence shown here is derived from an EMBL/GenBank/DDBJ whole genome shotgun (WGS) entry which is preliminary data.</text>
</comment>
<evidence type="ECO:0000256" key="1">
    <source>
        <dbReference type="SAM" id="Phobius"/>
    </source>
</evidence>
<dbReference type="AlphaFoldDB" id="E6QRV3"/>
<accession>E6QRV3</accession>
<sequence>MMRQWANTRYFTVKMRGLFTPPGNESLFWVILSNLCFILFWLKKMNIGVLRELKLYFPEQKTATFNLA</sequence>
<keyword evidence="1" id="KW-1133">Transmembrane helix</keyword>
<keyword evidence="1" id="KW-0812">Transmembrane</keyword>
<gene>
    <name evidence="2" type="ORF">CARN7_0727</name>
</gene>
<keyword evidence="1" id="KW-0472">Membrane</keyword>
<proteinExistence type="predicted"/>
<reference evidence="2" key="1">
    <citation type="submission" date="2009-10" db="EMBL/GenBank/DDBJ databases">
        <title>Diversity of trophic interactions inside an arsenic-rich microbial ecosystem.</title>
        <authorList>
            <person name="Bertin P.N."/>
            <person name="Heinrich-Salmeron A."/>
            <person name="Pelletier E."/>
            <person name="Goulhen-Chollet F."/>
            <person name="Arsene-Ploetze F."/>
            <person name="Gallien S."/>
            <person name="Calteau A."/>
            <person name="Vallenet D."/>
            <person name="Casiot C."/>
            <person name="Chane-Woon-Ming B."/>
            <person name="Giloteaux L."/>
            <person name="Barakat M."/>
            <person name="Bonnefoy V."/>
            <person name="Bruneel O."/>
            <person name="Chandler M."/>
            <person name="Cleiss J."/>
            <person name="Duran R."/>
            <person name="Elbaz-Poulichet F."/>
            <person name="Fonknechten N."/>
            <person name="Lauga B."/>
            <person name="Mornico D."/>
            <person name="Ortet P."/>
            <person name="Schaeffer C."/>
            <person name="Siguier P."/>
            <person name="Alexander Thil Smith A."/>
            <person name="Van Dorsselaer A."/>
            <person name="Weissenbach J."/>
            <person name="Medigue C."/>
            <person name="Le Paslier D."/>
        </authorList>
    </citation>
    <scope>NUCLEOTIDE SEQUENCE</scope>
</reference>
<protein>
    <submittedName>
        <fullName evidence="2">Uncharacterized protein</fullName>
    </submittedName>
</protein>
<dbReference type="EMBL" id="CABR01000059">
    <property type="protein sequence ID" value="CBI09975.1"/>
    <property type="molecule type" value="Genomic_DNA"/>
</dbReference>
<evidence type="ECO:0000313" key="2">
    <source>
        <dbReference type="EMBL" id="CBI09975.1"/>
    </source>
</evidence>
<organism evidence="2">
    <name type="scientific">mine drainage metagenome</name>
    <dbReference type="NCBI Taxonomy" id="410659"/>
    <lineage>
        <taxon>unclassified sequences</taxon>
        <taxon>metagenomes</taxon>
        <taxon>ecological metagenomes</taxon>
    </lineage>
</organism>
<name>E6QRV3_9ZZZZ</name>